<comment type="caution">
    <text evidence="1">The sequence shown here is derived from an EMBL/GenBank/DDBJ whole genome shotgun (WGS) entry which is preliminary data.</text>
</comment>
<sequence>MNLARKTAKRHAQIHFSNPTWMYRTEKISTSIIVRVVVFLIPIPAPRDISNPDELCKTEEFIVIKYSMGSSEEFATVSPSKVSTVERTPGSMCSEEVVKVLLKWDCSLPRNKRFYAVIDKLEKPSRRVAKAKKDEPKEVKETPKEWTVEEEIALCQASGGLNLNEKADEDVEET</sequence>
<keyword evidence="2" id="KW-1185">Reference proteome</keyword>
<reference evidence="1" key="1">
    <citation type="journal article" date="2022" name="Int. J. Mol. Sci.">
        <title>Draft Genome of Tanacetum Coccineum: Genomic Comparison of Closely Related Tanacetum-Family Plants.</title>
        <authorList>
            <person name="Yamashiro T."/>
            <person name="Shiraishi A."/>
            <person name="Nakayama K."/>
            <person name="Satake H."/>
        </authorList>
    </citation>
    <scope>NUCLEOTIDE SEQUENCE</scope>
</reference>
<evidence type="ECO:0000313" key="2">
    <source>
        <dbReference type="Proteomes" id="UP001151760"/>
    </source>
</evidence>
<evidence type="ECO:0000313" key="1">
    <source>
        <dbReference type="EMBL" id="GJT49122.1"/>
    </source>
</evidence>
<name>A0ABQ5EF59_9ASTR</name>
<dbReference type="EMBL" id="BQNB010016211">
    <property type="protein sequence ID" value="GJT49122.1"/>
    <property type="molecule type" value="Genomic_DNA"/>
</dbReference>
<accession>A0ABQ5EF59</accession>
<dbReference type="Proteomes" id="UP001151760">
    <property type="component" value="Unassembled WGS sequence"/>
</dbReference>
<reference evidence="1" key="2">
    <citation type="submission" date="2022-01" db="EMBL/GenBank/DDBJ databases">
        <authorList>
            <person name="Yamashiro T."/>
            <person name="Shiraishi A."/>
            <person name="Satake H."/>
            <person name="Nakayama K."/>
        </authorList>
    </citation>
    <scope>NUCLEOTIDE SEQUENCE</scope>
</reference>
<proteinExistence type="predicted"/>
<gene>
    <name evidence="1" type="ORF">Tco_0975279</name>
</gene>
<protein>
    <submittedName>
        <fullName evidence="1">Uncharacterized protein</fullName>
    </submittedName>
</protein>
<organism evidence="1 2">
    <name type="scientific">Tanacetum coccineum</name>
    <dbReference type="NCBI Taxonomy" id="301880"/>
    <lineage>
        <taxon>Eukaryota</taxon>
        <taxon>Viridiplantae</taxon>
        <taxon>Streptophyta</taxon>
        <taxon>Embryophyta</taxon>
        <taxon>Tracheophyta</taxon>
        <taxon>Spermatophyta</taxon>
        <taxon>Magnoliopsida</taxon>
        <taxon>eudicotyledons</taxon>
        <taxon>Gunneridae</taxon>
        <taxon>Pentapetalae</taxon>
        <taxon>asterids</taxon>
        <taxon>campanulids</taxon>
        <taxon>Asterales</taxon>
        <taxon>Asteraceae</taxon>
        <taxon>Asteroideae</taxon>
        <taxon>Anthemideae</taxon>
        <taxon>Anthemidinae</taxon>
        <taxon>Tanacetum</taxon>
    </lineage>
</organism>